<feature type="transmembrane region" description="Helical" evidence="5">
    <location>
        <begin position="150"/>
        <end position="175"/>
    </location>
</feature>
<feature type="transmembrane region" description="Helical" evidence="5">
    <location>
        <begin position="343"/>
        <end position="364"/>
    </location>
</feature>
<keyword evidence="8" id="KW-1185">Reference proteome</keyword>
<dbReference type="EMBL" id="JBEDNP010000006">
    <property type="protein sequence ID" value="MEQ3539662.1"/>
    <property type="molecule type" value="Genomic_DNA"/>
</dbReference>
<evidence type="ECO:0000256" key="4">
    <source>
        <dbReference type="ARBA" id="ARBA00023136"/>
    </source>
</evidence>
<protein>
    <submittedName>
        <fullName evidence="7">MFS transporter</fullName>
    </submittedName>
</protein>
<comment type="caution">
    <text evidence="7">The sequence shown here is derived from an EMBL/GenBank/DDBJ whole genome shotgun (WGS) entry which is preliminary data.</text>
</comment>
<keyword evidence="2 5" id="KW-0812">Transmembrane</keyword>
<reference evidence="7 8" key="1">
    <citation type="submission" date="2024-03" db="EMBL/GenBank/DDBJ databases">
        <title>Draft genome sequence of Pseudonocardia tropica JCM 19149.</title>
        <authorList>
            <person name="Butdee W."/>
            <person name="Duangmal K."/>
        </authorList>
    </citation>
    <scope>NUCLEOTIDE SEQUENCE [LARGE SCALE GENOMIC DNA]</scope>
    <source>
        <strain evidence="7 8">JCM 19149</strain>
    </source>
</reference>
<feature type="transmembrane region" description="Helical" evidence="5">
    <location>
        <begin position="278"/>
        <end position="300"/>
    </location>
</feature>
<feature type="transmembrane region" description="Helical" evidence="5">
    <location>
        <begin position="120"/>
        <end position="138"/>
    </location>
</feature>
<dbReference type="InterPro" id="IPR011701">
    <property type="entry name" value="MFS"/>
</dbReference>
<dbReference type="InterPro" id="IPR020846">
    <property type="entry name" value="MFS_dom"/>
</dbReference>
<proteinExistence type="predicted"/>
<feature type="transmembrane region" description="Helical" evidence="5">
    <location>
        <begin position="240"/>
        <end position="258"/>
    </location>
</feature>
<feature type="transmembrane region" description="Helical" evidence="5">
    <location>
        <begin position="456"/>
        <end position="481"/>
    </location>
</feature>
<comment type="subcellular location">
    <subcellularLocation>
        <location evidence="1">Cell membrane</location>
        <topology evidence="1">Multi-pass membrane protein</topology>
    </subcellularLocation>
</comment>
<feature type="transmembrane region" description="Helical" evidence="5">
    <location>
        <begin position="212"/>
        <end position="234"/>
    </location>
</feature>
<gene>
    <name evidence="7" type="ORF">WHI96_12570</name>
</gene>
<feature type="transmembrane region" description="Helical" evidence="5">
    <location>
        <begin position="95"/>
        <end position="114"/>
    </location>
</feature>
<dbReference type="PRINTS" id="PR01036">
    <property type="entry name" value="TCRTETB"/>
</dbReference>
<keyword evidence="4 5" id="KW-0472">Membrane</keyword>
<organism evidence="7 8">
    <name type="scientific">Pseudonocardia tropica</name>
    <dbReference type="NCBI Taxonomy" id="681289"/>
    <lineage>
        <taxon>Bacteria</taxon>
        <taxon>Bacillati</taxon>
        <taxon>Actinomycetota</taxon>
        <taxon>Actinomycetes</taxon>
        <taxon>Pseudonocardiales</taxon>
        <taxon>Pseudonocardiaceae</taxon>
        <taxon>Pseudonocardia</taxon>
    </lineage>
</organism>
<feature type="transmembrane region" description="Helical" evidence="5">
    <location>
        <begin position="413"/>
        <end position="436"/>
    </location>
</feature>
<dbReference type="SUPFAM" id="SSF103473">
    <property type="entry name" value="MFS general substrate transporter"/>
    <property type="match status" value="1"/>
</dbReference>
<evidence type="ECO:0000313" key="8">
    <source>
        <dbReference type="Proteomes" id="UP001464923"/>
    </source>
</evidence>
<feature type="domain" description="Major facilitator superfamily (MFS) profile" evidence="6">
    <location>
        <begin position="25"/>
        <end position="488"/>
    </location>
</feature>
<keyword evidence="3 5" id="KW-1133">Transmembrane helix</keyword>
<dbReference type="Gene3D" id="1.20.1250.20">
    <property type="entry name" value="MFS general substrate transporter like domains"/>
    <property type="match status" value="1"/>
</dbReference>
<dbReference type="Gene3D" id="1.20.1720.10">
    <property type="entry name" value="Multidrug resistance protein D"/>
    <property type="match status" value="1"/>
</dbReference>
<evidence type="ECO:0000259" key="6">
    <source>
        <dbReference type="PROSITE" id="PS50850"/>
    </source>
</evidence>
<feature type="transmembrane region" description="Helical" evidence="5">
    <location>
        <begin position="370"/>
        <end position="392"/>
    </location>
</feature>
<dbReference type="Pfam" id="PF07690">
    <property type="entry name" value="MFS_1"/>
    <property type="match status" value="1"/>
</dbReference>
<evidence type="ECO:0000256" key="5">
    <source>
        <dbReference type="SAM" id="Phobius"/>
    </source>
</evidence>
<dbReference type="InterPro" id="IPR005829">
    <property type="entry name" value="Sugar_transporter_CS"/>
</dbReference>
<name>A0ABV1JUP1_9PSEU</name>
<accession>A0ABV1JUP1</accession>
<dbReference type="Proteomes" id="UP001464923">
    <property type="component" value="Unassembled WGS sequence"/>
</dbReference>
<evidence type="ECO:0000256" key="3">
    <source>
        <dbReference type="ARBA" id="ARBA00022989"/>
    </source>
</evidence>
<dbReference type="PROSITE" id="PS00216">
    <property type="entry name" value="SUGAR_TRANSPORT_1"/>
    <property type="match status" value="1"/>
</dbReference>
<sequence length="492" mass="49037">MGTPSDVRPDDPTTTPTGGRGRRAVLALMGLALFVIVLNNSALNVAIPTLMRDLDADLPTVQWIVDAYSVVFAGLLLIGGACADRWGRRRVTLSGLAVFAVASGASALADAAWQVVLTRVVLGVAAAFVMPGTLAVLLDEFTGRQRATAIAVWSGIASLGVAFGPVLGGLVVAAAGWSAVFWLNVPPALVVVGAGSLVVRESRDPARAPVEAVGGALSVLMIGGLVFAVIEFGASGRPDAAVVGAAVVAAAAAVGFAARQRHADRPLVPRGLVRDGPFLGASVSTMLLFFGLAGSLFVLTQRLQFRFGLSPVAAGLAVGPVALTVVVASVCSPVLARRTGPRVPVTVGLGVVTAGLAVLATTGVHLPTVLLGLAVIGTGFGLAVPAATDVLVGRVPSDRAGAGAALNDTLQELGFALGVAVVGAVLHRAFVIAAGPGTDPAATLVSGSMDPGRASAAFDTAATAALSVAAAVVGVATLLAARWIPGRDRSTG</sequence>
<feature type="transmembrane region" description="Helical" evidence="5">
    <location>
        <begin position="63"/>
        <end position="83"/>
    </location>
</feature>
<feature type="transmembrane region" description="Helical" evidence="5">
    <location>
        <begin position="181"/>
        <end position="200"/>
    </location>
</feature>
<dbReference type="InterPro" id="IPR036259">
    <property type="entry name" value="MFS_trans_sf"/>
</dbReference>
<dbReference type="CDD" id="cd17321">
    <property type="entry name" value="MFS_MMR_MDR_like"/>
    <property type="match status" value="1"/>
</dbReference>
<evidence type="ECO:0000313" key="7">
    <source>
        <dbReference type="EMBL" id="MEQ3539662.1"/>
    </source>
</evidence>
<evidence type="ECO:0000256" key="2">
    <source>
        <dbReference type="ARBA" id="ARBA00022692"/>
    </source>
</evidence>
<feature type="transmembrane region" description="Helical" evidence="5">
    <location>
        <begin position="312"/>
        <end position="336"/>
    </location>
</feature>
<evidence type="ECO:0000256" key="1">
    <source>
        <dbReference type="ARBA" id="ARBA00004651"/>
    </source>
</evidence>
<feature type="transmembrane region" description="Helical" evidence="5">
    <location>
        <begin position="24"/>
        <end position="43"/>
    </location>
</feature>
<dbReference type="PANTHER" id="PTHR42718:SF42">
    <property type="entry name" value="EXPORT PROTEIN"/>
    <property type="match status" value="1"/>
</dbReference>
<dbReference type="PANTHER" id="PTHR42718">
    <property type="entry name" value="MAJOR FACILITATOR SUPERFAMILY MULTIDRUG TRANSPORTER MFSC"/>
    <property type="match status" value="1"/>
</dbReference>
<dbReference type="PROSITE" id="PS50850">
    <property type="entry name" value="MFS"/>
    <property type="match status" value="1"/>
</dbReference>
<dbReference type="RefSeq" id="WP_345648913.1">
    <property type="nucleotide sequence ID" value="NZ_BAABLY010000059.1"/>
</dbReference>